<reference evidence="1" key="2">
    <citation type="submission" date="2018-10" db="UniProtKB">
        <authorList>
            <consortium name="EnsemblPlants"/>
        </authorList>
    </citation>
    <scope>IDENTIFICATION</scope>
</reference>
<evidence type="ECO:0000313" key="2">
    <source>
        <dbReference type="Proteomes" id="UP000019116"/>
    </source>
</evidence>
<reference evidence="1" key="1">
    <citation type="submission" date="2018-08" db="EMBL/GenBank/DDBJ databases">
        <authorList>
            <person name="Rossello M."/>
        </authorList>
    </citation>
    <scope>NUCLEOTIDE SEQUENCE [LARGE SCALE GENOMIC DNA]</scope>
    <source>
        <strain evidence="1">cv. Chinese Spring</strain>
    </source>
</reference>
<dbReference type="SMR" id="A0A3B6TAP9"/>
<dbReference type="OrthoDB" id="621304at2759"/>
<dbReference type="Proteomes" id="UP000019116">
    <property type="component" value="Chromosome 7D"/>
</dbReference>
<dbReference type="Gramene" id="TraesCAD_scaffold_011850_01G000100.1">
    <property type="protein sequence ID" value="TraesCAD_scaffold_011850_01G000100.1"/>
    <property type="gene ID" value="TraesCAD_scaffold_011850_01G000100"/>
</dbReference>
<dbReference type="Gramene" id="TraesCS7D03G0327400.1">
    <property type="protein sequence ID" value="TraesCS7D03G0327400.1.CDS"/>
    <property type="gene ID" value="TraesCS7D03G0327400"/>
</dbReference>
<accession>A0A3B6TAP9</accession>
<name>A0A3B6TAP9_WHEAT</name>
<organism evidence="1">
    <name type="scientific">Triticum aestivum</name>
    <name type="common">Wheat</name>
    <dbReference type="NCBI Taxonomy" id="4565"/>
    <lineage>
        <taxon>Eukaryota</taxon>
        <taxon>Viridiplantae</taxon>
        <taxon>Streptophyta</taxon>
        <taxon>Embryophyta</taxon>
        <taxon>Tracheophyta</taxon>
        <taxon>Spermatophyta</taxon>
        <taxon>Magnoliopsida</taxon>
        <taxon>Liliopsida</taxon>
        <taxon>Poales</taxon>
        <taxon>Poaceae</taxon>
        <taxon>BOP clade</taxon>
        <taxon>Pooideae</taxon>
        <taxon>Triticodae</taxon>
        <taxon>Triticeae</taxon>
        <taxon>Triticinae</taxon>
        <taxon>Triticum</taxon>
    </lineage>
</organism>
<protein>
    <submittedName>
        <fullName evidence="1">Uncharacterized protein</fullName>
    </submittedName>
</protein>
<keyword evidence="2" id="KW-1185">Reference proteome</keyword>
<dbReference type="EnsemblPlants" id="TraesCS7D02G145900.1">
    <property type="protein sequence ID" value="TraesCS7D02G145900.1"/>
    <property type="gene ID" value="TraesCS7D02G145900"/>
</dbReference>
<dbReference type="Gramene" id="TraesCLE_scaffold_011499_01G000100.1">
    <property type="protein sequence ID" value="TraesCLE_scaffold_011499_01G000100.1"/>
    <property type="gene ID" value="TraesCLE_scaffold_011499_01G000100"/>
</dbReference>
<dbReference type="Gramene" id="TraesCS7D02G145900.1">
    <property type="protein sequence ID" value="TraesCS7D02G145900.1"/>
    <property type="gene ID" value="TraesCS7D02G145900"/>
</dbReference>
<dbReference type="Gramene" id="TraesROB_scaffold_011000_01G000100.1">
    <property type="protein sequence ID" value="TraesROB_scaffold_011000_01G000100.1"/>
    <property type="gene ID" value="TraesROB_scaffold_011000_01G000100"/>
</dbReference>
<dbReference type="Gramene" id="TraesWEE_scaffold_033281_01G000100.1">
    <property type="protein sequence ID" value="TraesWEE_scaffold_033281_01G000100.1"/>
    <property type="gene ID" value="TraesWEE_scaffold_033281_01G000100"/>
</dbReference>
<dbReference type="InterPro" id="IPR009003">
    <property type="entry name" value="Peptidase_S1_PA"/>
</dbReference>
<evidence type="ECO:0000313" key="1">
    <source>
        <dbReference type="EnsemblPlants" id="TraesCS7D02G145900.1"/>
    </source>
</evidence>
<dbReference type="SUPFAM" id="SSF50494">
    <property type="entry name" value="Trypsin-like serine proteases"/>
    <property type="match status" value="1"/>
</dbReference>
<dbReference type="OMA" id="SCMVNAN"/>
<proteinExistence type="predicted"/>
<sequence>MKDALEAYDELQCKYRAKRKRQQQIVTLDMSIRGSCMVNANLQSVCESATKTILQAAKVIFSFSSYVDGKLMARSSAQYTALTQWSGTDEYLPDAEIIAHLLDEDETTVPAILFRYDKHTNIALLKVNLDLCAKIPRFSSDINYGQEILVLGRDECLNLTIAQGCVNFMGPTTYERHHYLFTGCEHWRNGY</sequence>
<dbReference type="AlphaFoldDB" id="A0A3B6TAP9"/>